<evidence type="ECO:0000313" key="5">
    <source>
        <dbReference type="Proteomes" id="UP000183018"/>
    </source>
</evidence>
<keyword evidence="2" id="KW-0378">Hydrolase</keyword>
<reference evidence="5" key="1">
    <citation type="submission" date="2016-10" db="EMBL/GenBank/DDBJ databases">
        <authorList>
            <person name="Varghese N."/>
            <person name="Submissions S."/>
        </authorList>
    </citation>
    <scope>NUCLEOTIDE SEQUENCE [LARGE SCALE GENOMIC DNA]</scope>
    <source>
        <strain evidence="5">LMG 22563</strain>
    </source>
</reference>
<evidence type="ECO:0000256" key="1">
    <source>
        <dbReference type="ARBA" id="ARBA00023098"/>
    </source>
</evidence>
<dbReference type="Gene3D" id="3.40.1090.10">
    <property type="entry name" value="Cytosolic phospholipase A2 catalytic domain"/>
    <property type="match status" value="1"/>
</dbReference>
<feature type="active site" description="Proton acceptor" evidence="2">
    <location>
        <position position="195"/>
    </location>
</feature>
<proteinExistence type="predicted"/>
<dbReference type="GO" id="GO:0016787">
    <property type="term" value="F:hydrolase activity"/>
    <property type="evidence" value="ECO:0007669"/>
    <property type="project" value="UniProtKB-UniRule"/>
</dbReference>
<dbReference type="PANTHER" id="PTHR24138:SF10">
    <property type="entry name" value="PHOSPHOLIPASE A2"/>
    <property type="match status" value="1"/>
</dbReference>
<dbReference type="PANTHER" id="PTHR24138">
    <property type="entry name" value="INTRACELLLAR PHOSPHOLIPASE A FAMILY"/>
    <property type="match status" value="1"/>
</dbReference>
<dbReference type="PROSITE" id="PS51635">
    <property type="entry name" value="PNPLA"/>
    <property type="match status" value="1"/>
</dbReference>
<gene>
    <name evidence="4" type="ORF">SAMN05216602_0144</name>
</gene>
<dbReference type="AlphaFoldDB" id="A0A1I3GJF6"/>
<dbReference type="STRING" id="289370.SAMN05216602_0144"/>
<feature type="short sequence motif" description="GXGXXG" evidence="2">
    <location>
        <begin position="33"/>
        <end position="38"/>
    </location>
</feature>
<evidence type="ECO:0000313" key="4">
    <source>
        <dbReference type="EMBL" id="SFI23640.1"/>
    </source>
</evidence>
<feature type="short sequence motif" description="GXSXG" evidence="2">
    <location>
        <begin position="65"/>
        <end position="69"/>
    </location>
</feature>
<keyword evidence="5" id="KW-1185">Reference proteome</keyword>
<evidence type="ECO:0000259" key="3">
    <source>
        <dbReference type="PROSITE" id="PS51635"/>
    </source>
</evidence>
<name>A0A1I3GJF6_9GAMM</name>
<dbReference type="GO" id="GO:0016042">
    <property type="term" value="P:lipid catabolic process"/>
    <property type="evidence" value="ECO:0007669"/>
    <property type="project" value="UniProtKB-UniRule"/>
</dbReference>
<dbReference type="Proteomes" id="UP000183018">
    <property type="component" value="Unassembled WGS sequence"/>
</dbReference>
<sequence length="354" mass="38667">MPPYIQDNKAWGSGQWPVASTEQQRFQILALSGGGFRGLYTAKILADIEDQIGAPIASRFDLIAGTSIGGILALAVALEIPAQKMVDLFEKHGEEIFKPRFNLFGTLRSAYSPEPLKRLLQDESLFGHQLLGKCKHPVIVPAINYSRGEPQLFKTPHHPDFIRDHKFALVDVALATSAAPMYFPRHTFNNNQYVDGGLYANAPGQLAIHEAQQFMGQPIESIYVLAIGTMSSKFTANPGRNRAGGTFDWGGLHPAKTPERLFGVSISVLETLTHKVLGHQLAGRYTHIDDALTDEVSKAVALDKADVSAREALLGAGSERSKAFLGSAESKPFLLHQPNPPFFYHGPNAAKENM</sequence>
<protein>
    <submittedName>
        <fullName evidence="4">Patatin-like phospholipase</fullName>
    </submittedName>
</protein>
<feature type="domain" description="PNPLA" evidence="3">
    <location>
        <begin position="29"/>
        <end position="208"/>
    </location>
</feature>
<feature type="active site" description="Nucleophile" evidence="2">
    <location>
        <position position="67"/>
    </location>
</feature>
<dbReference type="RefSeq" id="WP_208609407.1">
    <property type="nucleotide sequence ID" value="NZ_FORC01000001.1"/>
</dbReference>
<keyword evidence="2" id="KW-0442">Lipid degradation</keyword>
<dbReference type="Pfam" id="PF01734">
    <property type="entry name" value="Patatin"/>
    <property type="match status" value="1"/>
</dbReference>
<accession>A0A1I3GJF6</accession>
<evidence type="ECO:0000256" key="2">
    <source>
        <dbReference type="PROSITE-ProRule" id="PRU01161"/>
    </source>
</evidence>
<keyword evidence="1 2" id="KW-0443">Lipid metabolism</keyword>
<organism evidence="4 5">
    <name type="scientific">Phytopseudomonas argentinensis</name>
    <dbReference type="NCBI Taxonomy" id="289370"/>
    <lineage>
        <taxon>Bacteria</taxon>
        <taxon>Pseudomonadati</taxon>
        <taxon>Pseudomonadota</taxon>
        <taxon>Gammaproteobacteria</taxon>
        <taxon>Pseudomonadales</taxon>
        <taxon>Pseudomonadaceae</taxon>
        <taxon>Phytopseudomonas</taxon>
    </lineage>
</organism>
<dbReference type="InterPro" id="IPR016035">
    <property type="entry name" value="Acyl_Trfase/lysoPLipase"/>
</dbReference>
<dbReference type="CDD" id="cd07199">
    <property type="entry name" value="Pat17_PNPLA8_PNPLA9_like"/>
    <property type="match status" value="1"/>
</dbReference>
<feature type="short sequence motif" description="DGA/G" evidence="2">
    <location>
        <begin position="195"/>
        <end position="197"/>
    </location>
</feature>
<dbReference type="EMBL" id="FORC01000001">
    <property type="protein sequence ID" value="SFI23640.1"/>
    <property type="molecule type" value="Genomic_DNA"/>
</dbReference>
<dbReference type="SUPFAM" id="SSF52151">
    <property type="entry name" value="FabD/lysophospholipase-like"/>
    <property type="match status" value="1"/>
</dbReference>
<dbReference type="InterPro" id="IPR047156">
    <property type="entry name" value="Teg/CotR/CapV-like"/>
</dbReference>
<dbReference type="NCBIfam" id="NF041079">
    <property type="entry name" value="CBASS_lipase"/>
    <property type="match status" value="1"/>
</dbReference>
<dbReference type="InterPro" id="IPR002641">
    <property type="entry name" value="PNPLA_dom"/>
</dbReference>